<reference evidence="1 2" key="1">
    <citation type="submission" date="2015-07" db="EMBL/GenBank/DDBJ databases">
        <title>The genome of Habropoda laboriosa.</title>
        <authorList>
            <person name="Pan H."/>
            <person name="Kapheim K."/>
        </authorList>
    </citation>
    <scope>NUCLEOTIDE SEQUENCE [LARGE SCALE GENOMIC DNA]</scope>
    <source>
        <strain evidence="1">0110345459</strain>
    </source>
</reference>
<gene>
    <name evidence="1" type="ORF">WH47_00954</name>
</gene>
<name>A0A0L7R7B2_9HYME</name>
<protein>
    <submittedName>
        <fullName evidence="1">Uncharacterized protein</fullName>
    </submittedName>
</protein>
<proteinExistence type="predicted"/>
<evidence type="ECO:0000313" key="2">
    <source>
        <dbReference type="Proteomes" id="UP000053825"/>
    </source>
</evidence>
<dbReference type="EMBL" id="KQ414645">
    <property type="protein sequence ID" value="KOC66646.1"/>
    <property type="molecule type" value="Genomic_DNA"/>
</dbReference>
<dbReference type="Proteomes" id="UP000053825">
    <property type="component" value="Unassembled WGS sequence"/>
</dbReference>
<keyword evidence="2" id="KW-1185">Reference proteome</keyword>
<evidence type="ECO:0000313" key="1">
    <source>
        <dbReference type="EMBL" id="KOC66646.1"/>
    </source>
</evidence>
<dbReference type="AlphaFoldDB" id="A0A0L7R7B2"/>
<organism evidence="1 2">
    <name type="scientific">Habropoda laboriosa</name>
    <dbReference type="NCBI Taxonomy" id="597456"/>
    <lineage>
        <taxon>Eukaryota</taxon>
        <taxon>Metazoa</taxon>
        <taxon>Ecdysozoa</taxon>
        <taxon>Arthropoda</taxon>
        <taxon>Hexapoda</taxon>
        <taxon>Insecta</taxon>
        <taxon>Pterygota</taxon>
        <taxon>Neoptera</taxon>
        <taxon>Endopterygota</taxon>
        <taxon>Hymenoptera</taxon>
        <taxon>Apocrita</taxon>
        <taxon>Aculeata</taxon>
        <taxon>Apoidea</taxon>
        <taxon>Anthophila</taxon>
        <taxon>Apidae</taxon>
        <taxon>Habropoda</taxon>
    </lineage>
</organism>
<sequence length="231" mass="25854">MSNLLEHLYVLVEIQRKLLYFKHFAVPNNCTALGIILGGGWLLEVQSVEEIWRGYNRFSIRSETKLRASTNVHNTSTVTKTLGIGQERQATTMPTSTATKIVIVQFATSKAHPTSSVRAAPLDISRAILFPAEQVTESRAFCERIVTTRNPCLYATSLSSGHRERGGWGGSSKVAVLTQIKQHLTPMEEIRDLLALLNYTFAQISEQRSCPKICLEVLLIKRAQSLTKLRR</sequence>
<accession>A0A0L7R7B2</accession>